<reference evidence="2" key="1">
    <citation type="submission" date="2018-06" db="EMBL/GenBank/DDBJ databases">
        <authorList>
            <person name="Zhirakovskaya E."/>
        </authorList>
    </citation>
    <scope>NUCLEOTIDE SEQUENCE</scope>
</reference>
<protein>
    <recommendedName>
        <fullName evidence="1">Virulence factor domain-containing protein</fullName>
    </recommendedName>
</protein>
<proteinExistence type="predicted"/>
<dbReference type="AlphaFoldDB" id="A0A3B0RY58"/>
<gene>
    <name evidence="2" type="ORF">MNBD_ALPHA08-726</name>
</gene>
<dbReference type="EMBL" id="UOEC01000132">
    <property type="protein sequence ID" value="VAV96392.1"/>
    <property type="molecule type" value="Genomic_DNA"/>
</dbReference>
<dbReference type="Pfam" id="PF13769">
    <property type="entry name" value="Virulence_fact"/>
    <property type="match status" value="1"/>
</dbReference>
<name>A0A3B0RY58_9ZZZZ</name>
<evidence type="ECO:0000259" key="1">
    <source>
        <dbReference type="Pfam" id="PF13769"/>
    </source>
</evidence>
<accession>A0A3B0RY58</accession>
<organism evidence="2">
    <name type="scientific">hydrothermal vent metagenome</name>
    <dbReference type="NCBI Taxonomy" id="652676"/>
    <lineage>
        <taxon>unclassified sequences</taxon>
        <taxon>metagenomes</taxon>
        <taxon>ecological metagenomes</taxon>
    </lineage>
</organism>
<evidence type="ECO:0000313" key="2">
    <source>
        <dbReference type="EMBL" id="VAV96392.1"/>
    </source>
</evidence>
<feature type="domain" description="Virulence factor" evidence="1">
    <location>
        <begin position="8"/>
        <end position="92"/>
    </location>
</feature>
<sequence length="99" mass="11018">MAQLTITYWRDIPSQVSIGKGRKAAKAMLSDRFQEAIDMAAMRSGAAETDDYIAEWRREAGQEVDSDHDVVVAATIKKLESEYDKDKLKALIDNNGKAV</sequence>
<dbReference type="InterPro" id="IPR025989">
    <property type="entry name" value="Virulence_F_dom"/>
</dbReference>